<protein>
    <recommendedName>
        <fullName evidence="4">Secreted protein</fullName>
    </recommendedName>
</protein>
<feature type="chain" id="PRO_5038901473" description="Secreted protein" evidence="1">
    <location>
        <begin position="34"/>
        <end position="130"/>
    </location>
</feature>
<evidence type="ECO:0008006" key="4">
    <source>
        <dbReference type="Google" id="ProtNLM"/>
    </source>
</evidence>
<evidence type="ECO:0000313" key="2">
    <source>
        <dbReference type="EMBL" id="SDR25548.1"/>
    </source>
</evidence>
<dbReference type="Proteomes" id="UP000183053">
    <property type="component" value="Unassembled WGS sequence"/>
</dbReference>
<dbReference type="OrthoDB" id="4775177at2"/>
<dbReference type="RefSeq" id="WP_139184268.1">
    <property type="nucleotide sequence ID" value="NZ_FNLF01000002.1"/>
</dbReference>
<evidence type="ECO:0000256" key="1">
    <source>
        <dbReference type="SAM" id="SignalP"/>
    </source>
</evidence>
<gene>
    <name evidence="2" type="ORF">SAMN04489765_4270</name>
</gene>
<name>A0A1H1HKC0_9ACTN</name>
<dbReference type="EMBL" id="FNLF01000002">
    <property type="protein sequence ID" value="SDR25548.1"/>
    <property type="molecule type" value="Genomic_DNA"/>
</dbReference>
<keyword evidence="1" id="KW-0732">Signal</keyword>
<accession>A0A1H1HKC0</accession>
<keyword evidence="3" id="KW-1185">Reference proteome</keyword>
<evidence type="ECO:0000313" key="3">
    <source>
        <dbReference type="Proteomes" id="UP000183053"/>
    </source>
</evidence>
<sequence>MQNRTKSASRGMFAAVVVALSVPGLTGVGAAVADPTERECRMFETKPGHECRFGEWRVDTSPPRAGKSCSFGESARSRDLECVAGRWQEVEADSSADRRAGERCTTVGATRVGVGGMLTCRHGARGFTWE</sequence>
<reference evidence="3" key="1">
    <citation type="submission" date="2016-10" db="EMBL/GenBank/DDBJ databases">
        <authorList>
            <person name="Varghese N."/>
            <person name="Submissions S."/>
        </authorList>
    </citation>
    <scope>NUCLEOTIDE SEQUENCE [LARGE SCALE GENOMIC DNA]</scope>
    <source>
        <strain evidence="3">DSM 44142</strain>
    </source>
</reference>
<proteinExistence type="predicted"/>
<dbReference type="AlphaFoldDB" id="A0A1H1HKC0"/>
<feature type="signal peptide" evidence="1">
    <location>
        <begin position="1"/>
        <end position="33"/>
    </location>
</feature>
<organism evidence="2 3">
    <name type="scientific">Tsukamurella pulmonis</name>
    <dbReference type="NCBI Taxonomy" id="47312"/>
    <lineage>
        <taxon>Bacteria</taxon>
        <taxon>Bacillati</taxon>
        <taxon>Actinomycetota</taxon>
        <taxon>Actinomycetes</taxon>
        <taxon>Mycobacteriales</taxon>
        <taxon>Tsukamurellaceae</taxon>
        <taxon>Tsukamurella</taxon>
    </lineage>
</organism>